<organism evidence="2 3">
    <name type="scientific">Dehalogenimonas alkenigignens</name>
    <dbReference type="NCBI Taxonomy" id="1217799"/>
    <lineage>
        <taxon>Bacteria</taxon>
        <taxon>Bacillati</taxon>
        <taxon>Chloroflexota</taxon>
        <taxon>Dehalococcoidia</taxon>
        <taxon>Dehalococcoidales</taxon>
        <taxon>Dehalococcoidaceae</taxon>
        <taxon>Dehalogenimonas</taxon>
    </lineage>
</organism>
<dbReference type="EMBL" id="LFDV01000001">
    <property type="protein sequence ID" value="KTB49117.1"/>
    <property type="molecule type" value="Genomic_DNA"/>
</dbReference>
<reference evidence="2 3" key="1">
    <citation type="submission" date="2015-06" db="EMBL/GenBank/DDBJ databases">
        <title>Genome sequence of the organohalide-respiring Dehalogenimonas alkenigignens type strain (IP3-3T).</title>
        <authorList>
            <person name="Key T.A."/>
            <person name="Richmond D.P."/>
            <person name="Bowman K.S."/>
            <person name="Cho Y.-J."/>
            <person name="Chun J."/>
            <person name="da Costa M.S."/>
            <person name="Rainey F.A."/>
            <person name="Moe W.M."/>
        </authorList>
    </citation>
    <scope>NUCLEOTIDE SEQUENCE [LARGE SCALE GENOMIC DNA]</scope>
    <source>
        <strain evidence="2 3">IP3-3</strain>
    </source>
</reference>
<evidence type="ECO:0000259" key="1">
    <source>
        <dbReference type="Pfam" id="PF07796"/>
    </source>
</evidence>
<accession>A0A0W0GKN9</accession>
<proteinExistence type="predicted"/>
<dbReference type="AlphaFoldDB" id="A0A0W0GKN9"/>
<evidence type="ECO:0000313" key="2">
    <source>
        <dbReference type="EMBL" id="KTB49117.1"/>
    </source>
</evidence>
<sequence length="203" mass="22971">MRIGLLTCASMLDQVRLVTKTLPDNAYSIYPVLPCCLFPVGSQTLRTQIDKSVIANESTIIIYGSCHPDLEKLMNKYRDYSISMLGGKNCWEMSLPPSLLRKCLRNNEWMLSKPFLTKWRKEVIDGFGLNTKNGRVVLDSNVTKMVALRFKGIKFEEQIISEFADKVGIPYSIQEVSNSHLKIMLTKAVAKFDLPPIAIPLLK</sequence>
<comment type="caution">
    <text evidence="2">The sequence shown here is derived from an EMBL/GenBank/DDBJ whole genome shotgun (WGS) entry which is preliminary data.</text>
</comment>
<dbReference type="InterPro" id="IPR012437">
    <property type="entry name" value="DUF1638"/>
</dbReference>
<evidence type="ECO:0000313" key="3">
    <source>
        <dbReference type="Proteomes" id="UP000053947"/>
    </source>
</evidence>
<dbReference type="RefSeq" id="WP_076004831.1">
    <property type="nucleotide sequence ID" value="NZ_KQ758903.1"/>
</dbReference>
<protein>
    <recommendedName>
        <fullName evidence="1">DUF1638 domain-containing protein</fullName>
    </recommendedName>
</protein>
<dbReference type="STRING" id="1217799.DEALK_00290"/>
<dbReference type="Proteomes" id="UP000053947">
    <property type="component" value="Unassembled WGS sequence"/>
</dbReference>
<name>A0A0W0GKN9_9CHLR</name>
<feature type="domain" description="DUF1638" evidence="1">
    <location>
        <begin position="43"/>
        <end position="184"/>
    </location>
</feature>
<dbReference type="PATRIC" id="fig|1217799.6.peg.28"/>
<dbReference type="Pfam" id="PF07796">
    <property type="entry name" value="DUF1638"/>
    <property type="match status" value="1"/>
</dbReference>
<dbReference type="OrthoDB" id="5430678at2"/>
<gene>
    <name evidence="2" type="ORF">DEALK_00290</name>
</gene>
<keyword evidence="3" id="KW-1185">Reference proteome</keyword>